<proteinExistence type="predicted"/>
<evidence type="ECO:0000313" key="3">
    <source>
        <dbReference type="EnsemblMetazoa" id="CLYHEMP004057.1"/>
    </source>
</evidence>
<dbReference type="PANTHER" id="PTHR31840">
    <property type="entry name" value="COILED-COIL DOMAIN-CONTAINING PROTEIN 97"/>
    <property type="match status" value="1"/>
</dbReference>
<dbReference type="PANTHER" id="PTHR31840:SF1">
    <property type="entry name" value="COILED-COIL DOMAIN-CONTAINING PROTEIN 97"/>
    <property type="match status" value="1"/>
</dbReference>
<name>A0A7M5TZL2_9CNID</name>
<feature type="region of interest" description="Disordered" evidence="1">
    <location>
        <begin position="181"/>
        <end position="218"/>
    </location>
</feature>
<organism evidence="3 4">
    <name type="scientific">Clytia hemisphaerica</name>
    <dbReference type="NCBI Taxonomy" id="252671"/>
    <lineage>
        <taxon>Eukaryota</taxon>
        <taxon>Metazoa</taxon>
        <taxon>Cnidaria</taxon>
        <taxon>Hydrozoa</taxon>
        <taxon>Hydroidolina</taxon>
        <taxon>Leptothecata</taxon>
        <taxon>Obeliida</taxon>
        <taxon>Clytiidae</taxon>
        <taxon>Clytia</taxon>
    </lineage>
</organism>
<evidence type="ECO:0000313" key="4">
    <source>
        <dbReference type="Proteomes" id="UP000594262"/>
    </source>
</evidence>
<keyword evidence="4" id="KW-1185">Reference proteome</keyword>
<dbReference type="RefSeq" id="XP_066923121.1">
    <property type="nucleotide sequence ID" value="XM_067067020.1"/>
</dbReference>
<feature type="compositionally biased region" description="Acidic residues" evidence="1">
    <location>
        <begin position="181"/>
        <end position="197"/>
    </location>
</feature>
<protein>
    <recommendedName>
        <fullName evidence="2">CCD97-like C-terminal domain-containing protein</fullName>
    </recommendedName>
</protein>
<dbReference type="OrthoDB" id="333176at2759"/>
<reference evidence="3" key="1">
    <citation type="submission" date="2021-01" db="UniProtKB">
        <authorList>
            <consortium name="EnsemblMetazoa"/>
        </authorList>
    </citation>
    <scope>IDENTIFICATION</scope>
</reference>
<dbReference type="EnsemblMetazoa" id="CLYHEMT004057.1">
    <property type="protein sequence ID" value="CLYHEMP004057.1"/>
    <property type="gene ID" value="CLYHEMG004057"/>
</dbReference>
<dbReference type="InterPro" id="IPR040233">
    <property type="entry name" value="CCD97-like_C"/>
</dbReference>
<feature type="domain" description="CCD97-like C-terminal" evidence="2">
    <location>
        <begin position="104"/>
        <end position="266"/>
    </location>
</feature>
<evidence type="ECO:0000259" key="2">
    <source>
        <dbReference type="Pfam" id="PF09747"/>
    </source>
</evidence>
<evidence type="ECO:0000256" key="1">
    <source>
        <dbReference type="SAM" id="MobiDB-lite"/>
    </source>
</evidence>
<dbReference type="Pfam" id="PF09747">
    <property type="entry name" value="CCD97-like_C"/>
    <property type="match status" value="1"/>
</dbReference>
<dbReference type="InterPro" id="IPR018613">
    <property type="entry name" value="Ccdc97-like"/>
</dbReference>
<feature type="compositionally biased region" description="Basic and acidic residues" evidence="1">
    <location>
        <begin position="198"/>
        <end position="218"/>
    </location>
</feature>
<sequence length="266" mass="32013">MTNKEETPNEVKNNRMFDHIITTGGIVKSQQKDEADLTQDEKLSLLRLQFFQNKESFLYKFGTLLTLDDLDNFNGFKENSDCNYYLGKLKQNLDPKQIDSKIKNRRYNYLKQKLKNTSYFSDEEMKNRCPFLYQQYIEQYKTEEERLKEKENDLAKNSLAQFLLGTIDNKIHQARCKIEEEAMEEQEEEEEDEDDDAELQKYMECDQTKVSEDEKERSREEFISLMKERFLSGQDKEFFDYQKVDSNELYDDIYDQDLEDSYFDDD</sequence>
<dbReference type="AlphaFoldDB" id="A0A7M5TZL2"/>
<dbReference type="Proteomes" id="UP000594262">
    <property type="component" value="Unplaced"/>
</dbReference>
<dbReference type="GeneID" id="136810461"/>
<accession>A0A7M5TZL2</accession>